<proteinExistence type="inferred from homology"/>
<feature type="domain" description="HTH lysR-type" evidence="6">
    <location>
        <begin position="1"/>
        <end position="58"/>
    </location>
</feature>
<dbReference type="GO" id="GO:0003700">
    <property type="term" value="F:DNA-binding transcription factor activity"/>
    <property type="evidence" value="ECO:0007669"/>
    <property type="project" value="InterPro"/>
</dbReference>
<comment type="caution">
    <text evidence="7">The sequence shown here is derived from an EMBL/GenBank/DDBJ whole genome shotgun (WGS) entry which is preliminary data.</text>
</comment>
<keyword evidence="3" id="KW-0238">DNA-binding</keyword>
<dbReference type="InterPro" id="IPR000847">
    <property type="entry name" value="LysR_HTH_N"/>
</dbReference>
<sequence length="315" mass="35079">MELRQLRYFASIAQHQSFTKASEKLFIAQPALSRQIIALEDELGVKLLLRTSRGVELTDEGRRLQEMAEYVLQFIGEIKPSLASTSTGLTGTVVVGLPPSLAYLIAPALIAQVRNSFPGLTVKIIEGLSVFLSEWLEQERIDIALLTDPAPAKLVDYRKLAEEDMVLVGTSRILAGTADTIPFRDVVQFPLAITNGFHRVLEPWFAAYRISPRYEVEMDSIPVLKEMVLRGLYCTVFPYSMVHEEVAEGRLLAVHLTNPAIRRQITSGMNARRPISMAIRTVEGLLVEQLRLLPKCAGEDRPITVSDSATLPRQP</sequence>
<comment type="similarity">
    <text evidence="1">Belongs to the LysR transcriptional regulatory family.</text>
</comment>
<evidence type="ECO:0000256" key="4">
    <source>
        <dbReference type="ARBA" id="ARBA00023159"/>
    </source>
</evidence>
<keyword evidence="2" id="KW-0805">Transcription regulation</keyword>
<dbReference type="RefSeq" id="WP_152825516.1">
    <property type="nucleotide sequence ID" value="NZ_WHUT02000006.1"/>
</dbReference>
<dbReference type="SUPFAM" id="SSF53850">
    <property type="entry name" value="Periplasmic binding protein-like II"/>
    <property type="match status" value="1"/>
</dbReference>
<dbReference type="Gene3D" id="3.40.190.10">
    <property type="entry name" value="Periplasmic binding protein-like II"/>
    <property type="match status" value="2"/>
</dbReference>
<dbReference type="EMBL" id="WHUT02000006">
    <property type="protein sequence ID" value="NUB45017.1"/>
    <property type="molecule type" value="Genomic_DNA"/>
</dbReference>
<dbReference type="Proteomes" id="UP000484076">
    <property type="component" value="Unassembled WGS sequence"/>
</dbReference>
<dbReference type="PRINTS" id="PR00039">
    <property type="entry name" value="HTHLYSR"/>
</dbReference>
<dbReference type="PANTHER" id="PTHR30293">
    <property type="entry name" value="TRANSCRIPTIONAL REGULATORY PROTEIN NAC-RELATED"/>
    <property type="match status" value="1"/>
</dbReference>
<dbReference type="PANTHER" id="PTHR30293:SF0">
    <property type="entry name" value="NITROGEN ASSIMILATION REGULATORY PROTEIN NAC"/>
    <property type="match status" value="1"/>
</dbReference>
<evidence type="ECO:0000259" key="6">
    <source>
        <dbReference type="PROSITE" id="PS50931"/>
    </source>
</evidence>
<keyword evidence="5" id="KW-0804">Transcription</keyword>
<protein>
    <submittedName>
        <fullName evidence="7">LysR family transcriptional regulator</fullName>
    </submittedName>
</protein>
<dbReference type="SUPFAM" id="SSF46785">
    <property type="entry name" value="Winged helix' DNA-binding domain"/>
    <property type="match status" value="1"/>
</dbReference>
<evidence type="ECO:0000256" key="5">
    <source>
        <dbReference type="ARBA" id="ARBA00023163"/>
    </source>
</evidence>
<gene>
    <name evidence="7" type="ORF">GEU84_011515</name>
</gene>
<keyword evidence="8" id="KW-1185">Reference proteome</keyword>
<dbReference type="GO" id="GO:0003677">
    <property type="term" value="F:DNA binding"/>
    <property type="evidence" value="ECO:0007669"/>
    <property type="project" value="UniProtKB-KW"/>
</dbReference>
<dbReference type="AlphaFoldDB" id="A0A8X8H2I5"/>
<dbReference type="Pfam" id="PF00126">
    <property type="entry name" value="HTH_1"/>
    <property type="match status" value="1"/>
</dbReference>
<accession>A0A8X8H2I5</accession>
<dbReference type="FunFam" id="1.10.10.10:FF:000001">
    <property type="entry name" value="LysR family transcriptional regulator"/>
    <property type="match status" value="1"/>
</dbReference>
<evidence type="ECO:0000256" key="2">
    <source>
        <dbReference type="ARBA" id="ARBA00023015"/>
    </source>
</evidence>
<keyword evidence="4" id="KW-0010">Activator</keyword>
<organism evidence="7 8">
    <name type="scientific">Fertoeibacter niger</name>
    <dbReference type="NCBI Taxonomy" id="2656921"/>
    <lineage>
        <taxon>Bacteria</taxon>
        <taxon>Pseudomonadati</taxon>
        <taxon>Pseudomonadota</taxon>
        <taxon>Alphaproteobacteria</taxon>
        <taxon>Rhodobacterales</taxon>
        <taxon>Paracoccaceae</taxon>
        <taxon>Fertoeibacter</taxon>
    </lineage>
</organism>
<evidence type="ECO:0000313" key="8">
    <source>
        <dbReference type="Proteomes" id="UP000484076"/>
    </source>
</evidence>
<dbReference type="GO" id="GO:2000142">
    <property type="term" value="P:regulation of DNA-templated transcription initiation"/>
    <property type="evidence" value="ECO:0007669"/>
    <property type="project" value="TreeGrafter"/>
</dbReference>
<dbReference type="InterPro" id="IPR005119">
    <property type="entry name" value="LysR_subst-bd"/>
</dbReference>
<dbReference type="Pfam" id="PF03466">
    <property type="entry name" value="LysR_substrate"/>
    <property type="match status" value="1"/>
</dbReference>
<evidence type="ECO:0000313" key="7">
    <source>
        <dbReference type="EMBL" id="NUB45017.1"/>
    </source>
</evidence>
<evidence type="ECO:0000256" key="3">
    <source>
        <dbReference type="ARBA" id="ARBA00023125"/>
    </source>
</evidence>
<dbReference type="PROSITE" id="PS50931">
    <property type="entry name" value="HTH_LYSR"/>
    <property type="match status" value="1"/>
</dbReference>
<dbReference type="InterPro" id="IPR036388">
    <property type="entry name" value="WH-like_DNA-bd_sf"/>
</dbReference>
<name>A0A8X8H2I5_9RHOB</name>
<dbReference type="Gene3D" id="1.10.10.10">
    <property type="entry name" value="Winged helix-like DNA-binding domain superfamily/Winged helix DNA-binding domain"/>
    <property type="match status" value="1"/>
</dbReference>
<dbReference type="InterPro" id="IPR036390">
    <property type="entry name" value="WH_DNA-bd_sf"/>
</dbReference>
<reference evidence="7" key="1">
    <citation type="submission" date="2020-05" db="EMBL/GenBank/DDBJ databases">
        <title>Fertoebacter nigrum gen. nov., sp. nov., a new member of the family Rhodobacteraceae.</title>
        <authorList>
            <person name="Szuroczki S."/>
            <person name="Abbaszade G."/>
            <person name="Buni D."/>
            <person name="Schumann P."/>
            <person name="Toth E."/>
        </authorList>
    </citation>
    <scope>NUCLEOTIDE SEQUENCE</scope>
    <source>
        <strain evidence="7">RG-N-1a</strain>
    </source>
</reference>
<evidence type="ECO:0000256" key="1">
    <source>
        <dbReference type="ARBA" id="ARBA00009437"/>
    </source>
</evidence>